<accession>A0A1D8AVX4</accession>
<keyword evidence="2" id="KW-1185">Reference proteome</keyword>
<dbReference type="KEGG" id="obg:Verru16b_02111"/>
<name>A0A1D8AVX4_9BACT</name>
<evidence type="ECO:0000313" key="1">
    <source>
        <dbReference type="EMBL" id="AOS45042.1"/>
    </source>
</evidence>
<organism evidence="1 2">
    <name type="scientific">Lacunisphaera limnophila</name>
    <dbReference type="NCBI Taxonomy" id="1838286"/>
    <lineage>
        <taxon>Bacteria</taxon>
        <taxon>Pseudomonadati</taxon>
        <taxon>Verrucomicrobiota</taxon>
        <taxon>Opitutia</taxon>
        <taxon>Opitutales</taxon>
        <taxon>Opitutaceae</taxon>
        <taxon>Lacunisphaera</taxon>
    </lineage>
</organism>
<dbReference type="EMBL" id="CP016094">
    <property type="protein sequence ID" value="AOS45042.1"/>
    <property type="molecule type" value="Genomic_DNA"/>
</dbReference>
<sequence length="176" mass="19500">MDETLLELENELKRLTPRRPSALFRAALEEAMSAPTPVLAPRNDPTATTVRPWKWVAWSLAGVAAAVAFLFTLPVVRDEPTPALEPVPASGLAVAGPEELAQPVAMVANRYAPVQATSVLYDLHEGDPTTLPDRTEGREVRYRYVDTYTWKNPATNASLRWSVPRDEVRLIRANLD</sequence>
<dbReference type="AlphaFoldDB" id="A0A1D8AVX4"/>
<dbReference type="Proteomes" id="UP000095228">
    <property type="component" value="Chromosome"/>
</dbReference>
<evidence type="ECO:0000313" key="2">
    <source>
        <dbReference type="Proteomes" id="UP000095228"/>
    </source>
</evidence>
<dbReference type="STRING" id="1838286.Verru16b_02111"/>
<reference evidence="1 2" key="1">
    <citation type="submission" date="2016-06" db="EMBL/GenBank/DDBJ databases">
        <title>Three novel species with peptidoglycan cell walls form the new genus Lacunisphaera gen. nov. in the family Opitutaceae of the verrucomicrobial subdivision 4.</title>
        <authorList>
            <person name="Rast P."/>
            <person name="Gloeckner I."/>
            <person name="Jogler M."/>
            <person name="Boedeker C."/>
            <person name="Jeske O."/>
            <person name="Wiegand S."/>
            <person name="Reinhardt R."/>
            <person name="Schumann P."/>
            <person name="Rohde M."/>
            <person name="Spring S."/>
            <person name="Gloeckner F.O."/>
            <person name="Jogler C."/>
        </authorList>
    </citation>
    <scope>NUCLEOTIDE SEQUENCE [LARGE SCALE GENOMIC DNA]</scope>
    <source>
        <strain evidence="1 2">IG16b</strain>
    </source>
</reference>
<gene>
    <name evidence="1" type="ORF">Verru16b_02111</name>
</gene>
<protein>
    <submittedName>
        <fullName evidence="1">Uncharacterized protein</fullName>
    </submittedName>
</protein>
<proteinExistence type="predicted"/>